<organism evidence="1 2">
    <name type="scientific">Steinernema glaseri</name>
    <dbReference type="NCBI Taxonomy" id="37863"/>
    <lineage>
        <taxon>Eukaryota</taxon>
        <taxon>Metazoa</taxon>
        <taxon>Ecdysozoa</taxon>
        <taxon>Nematoda</taxon>
        <taxon>Chromadorea</taxon>
        <taxon>Rhabditida</taxon>
        <taxon>Tylenchina</taxon>
        <taxon>Panagrolaimomorpha</taxon>
        <taxon>Strongyloidoidea</taxon>
        <taxon>Steinernematidae</taxon>
        <taxon>Steinernema</taxon>
    </lineage>
</organism>
<reference evidence="2" key="1">
    <citation type="submission" date="2016-11" db="UniProtKB">
        <authorList>
            <consortium name="WormBaseParasite"/>
        </authorList>
    </citation>
    <scope>IDENTIFICATION</scope>
</reference>
<evidence type="ECO:0000313" key="2">
    <source>
        <dbReference type="WBParaSite" id="L893_g32830.t1"/>
    </source>
</evidence>
<sequence>MTVGQIPIKCFCSSLGYCCPGISVLISANQSNVRNILHFALFRNLFPFTTSLSMDEQRRKGNFLCHADAPLASSRRESANRKRNLFPFTTSFSMDEQRRKGNFLWHADAPLASSRRESANRKRCVQATPFGTKQILVFSGFGLITDVKCHGPMYM</sequence>
<dbReference type="AlphaFoldDB" id="A0A1I8A460"/>
<dbReference type="Proteomes" id="UP000095287">
    <property type="component" value="Unplaced"/>
</dbReference>
<keyword evidence="1" id="KW-1185">Reference proteome</keyword>
<dbReference type="WBParaSite" id="L893_g32830.t1">
    <property type="protein sequence ID" value="L893_g32830.t1"/>
    <property type="gene ID" value="L893_g32830"/>
</dbReference>
<name>A0A1I8A460_9BILA</name>
<accession>A0A1I8A460</accession>
<evidence type="ECO:0000313" key="1">
    <source>
        <dbReference type="Proteomes" id="UP000095287"/>
    </source>
</evidence>
<proteinExistence type="predicted"/>
<protein>
    <submittedName>
        <fullName evidence="2">Transmembrane protein</fullName>
    </submittedName>
</protein>